<name>A0A0D9WC60_9ORYZ</name>
<evidence type="ECO:0000313" key="2">
    <source>
        <dbReference type="EnsemblPlants" id="LPERR05G01360.1"/>
    </source>
</evidence>
<reference evidence="2 3" key="1">
    <citation type="submission" date="2012-08" db="EMBL/GenBank/DDBJ databases">
        <title>Oryza genome evolution.</title>
        <authorList>
            <person name="Wing R.A."/>
        </authorList>
    </citation>
    <scope>NUCLEOTIDE SEQUENCE</scope>
</reference>
<dbReference type="HOGENOM" id="CLU_2870856_0_0_1"/>
<sequence length="64" mass="7338">MSRLGSEFKLKIESELVWNMVFGSLEQNKVMKLVPPVYSQGTNSEMQQERAVEADKSHKDMSAY</sequence>
<reference evidence="2" key="3">
    <citation type="submission" date="2015-04" db="UniProtKB">
        <authorList>
            <consortium name="EnsemblPlants"/>
        </authorList>
    </citation>
    <scope>IDENTIFICATION</scope>
</reference>
<organism evidence="2 3">
    <name type="scientific">Leersia perrieri</name>
    <dbReference type="NCBI Taxonomy" id="77586"/>
    <lineage>
        <taxon>Eukaryota</taxon>
        <taxon>Viridiplantae</taxon>
        <taxon>Streptophyta</taxon>
        <taxon>Embryophyta</taxon>
        <taxon>Tracheophyta</taxon>
        <taxon>Spermatophyta</taxon>
        <taxon>Magnoliopsida</taxon>
        <taxon>Liliopsida</taxon>
        <taxon>Poales</taxon>
        <taxon>Poaceae</taxon>
        <taxon>BOP clade</taxon>
        <taxon>Oryzoideae</taxon>
        <taxon>Oryzeae</taxon>
        <taxon>Oryzinae</taxon>
        <taxon>Leersia</taxon>
    </lineage>
</organism>
<reference evidence="3" key="2">
    <citation type="submission" date="2013-12" db="EMBL/GenBank/DDBJ databases">
        <authorList>
            <person name="Yu Y."/>
            <person name="Lee S."/>
            <person name="de Baynast K."/>
            <person name="Wissotski M."/>
            <person name="Liu L."/>
            <person name="Talag J."/>
            <person name="Goicoechea J."/>
            <person name="Angelova A."/>
            <person name="Jetty R."/>
            <person name="Kudrna D."/>
            <person name="Golser W."/>
            <person name="Rivera L."/>
            <person name="Zhang J."/>
            <person name="Wing R."/>
        </authorList>
    </citation>
    <scope>NUCLEOTIDE SEQUENCE</scope>
</reference>
<dbReference type="Gramene" id="LPERR05G01360.1">
    <property type="protein sequence ID" value="LPERR05G01360.1"/>
    <property type="gene ID" value="LPERR05G01360"/>
</dbReference>
<feature type="region of interest" description="Disordered" evidence="1">
    <location>
        <begin position="41"/>
        <end position="64"/>
    </location>
</feature>
<dbReference type="EnsemblPlants" id="LPERR05G01360.1">
    <property type="protein sequence ID" value="LPERR05G01360.1"/>
    <property type="gene ID" value="LPERR05G01360"/>
</dbReference>
<dbReference type="AlphaFoldDB" id="A0A0D9WC60"/>
<protein>
    <submittedName>
        <fullName evidence="2">Uncharacterized protein</fullName>
    </submittedName>
</protein>
<accession>A0A0D9WC60</accession>
<dbReference type="Proteomes" id="UP000032180">
    <property type="component" value="Chromosome 5"/>
</dbReference>
<keyword evidence="3" id="KW-1185">Reference proteome</keyword>
<feature type="compositionally biased region" description="Basic and acidic residues" evidence="1">
    <location>
        <begin position="47"/>
        <end position="64"/>
    </location>
</feature>
<proteinExistence type="predicted"/>
<evidence type="ECO:0000313" key="3">
    <source>
        <dbReference type="Proteomes" id="UP000032180"/>
    </source>
</evidence>
<evidence type="ECO:0000256" key="1">
    <source>
        <dbReference type="SAM" id="MobiDB-lite"/>
    </source>
</evidence>